<reference evidence="7 8" key="1">
    <citation type="submission" date="2018-11" db="EMBL/GenBank/DDBJ databases">
        <title>Taxonoimc description of Halomarina strain SPP-AMP-1.</title>
        <authorList>
            <person name="Pal Y."/>
            <person name="Srinivasana K."/>
            <person name="Verma A."/>
            <person name="Kumar P."/>
        </authorList>
    </citation>
    <scope>NUCLEOTIDE SEQUENCE [LARGE SCALE GENOMIC DNA]</scope>
    <source>
        <strain evidence="7 8">SPP-AMP-1</strain>
    </source>
</reference>
<dbReference type="RefSeq" id="WP_124953230.1">
    <property type="nucleotide sequence ID" value="NZ_RRCH01000002.1"/>
</dbReference>
<evidence type="ECO:0000259" key="6">
    <source>
        <dbReference type="Pfam" id="PF02837"/>
    </source>
</evidence>
<dbReference type="InterPro" id="IPR036156">
    <property type="entry name" value="Beta-gal/glucu_dom_sf"/>
</dbReference>
<evidence type="ECO:0000259" key="5">
    <source>
        <dbReference type="Pfam" id="PF02836"/>
    </source>
</evidence>
<sequence>MHRTFEPTPSRRRQYLDGRWQFVTDPEDEGREEEYWESFPATDERMTVPCGWNARPDYVDYEGPAWYRTTFELLKRRNVRLTFLAVAHDASVYLDGEHLVGHYGGHTQFEAVCQGLAAGEHELVVRVDNERDEISLPRPGADWLSYGGITREVFVEELPDVFVDDLNLSYKLDGDCATVDAEVALRNLGDDAEREVTLTIDGTETTDVVELVASEPIVDRSVALSVEFGGVEQWSREEPRLYTATVTVGDDEYRDRIGFRTLSVDGTDILLNGSPVELAGVNRHEDHPEWGHAQPLRLMTHDLDLIQRAGFDTVRASHYPNHPRFLDLCDEEGIFVIEEIPYWQFDAERFARDPVLDRGLDMLEEMVTEHRHHPSVFAWSIHNECATQEEGLREPTERLVDRTRELDDSRLVTYASNRDFEGYTDECVDLVDFIGINAYWDWYFDGKTWPEFLEDVRNQYGETPAIVSEFGAGAVPGERTVEAQKWSEPFQREYLQNAVETFRESEFVSGFTVWQYCDIRVPRRKAMHRPRTQNNKGIVDEYRRPKEAYWTLRDVLPE</sequence>
<evidence type="ECO:0000313" key="8">
    <source>
        <dbReference type="Proteomes" id="UP000282322"/>
    </source>
</evidence>
<dbReference type="Proteomes" id="UP000282322">
    <property type="component" value="Unassembled WGS sequence"/>
</dbReference>
<dbReference type="Pfam" id="PF02836">
    <property type="entry name" value="Glyco_hydro_2_C"/>
    <property type="match status" value="1"/>
</dbReference>
<dbReference type="InterPro" id="IPR006104">
    <property type="entry name" value="Glyco_hydro_2_N"/>
</dbReference>
<dbReference type="InterPro" id="IPR006103">
    <property type="entry name" value="Glyco_hydro_2_cat"/>
</dbReference>
<dbReference type="Pfam" id="PF02837">
    <property type="entry name" value="Glyco_hydro_2_N"/>
    <property type="match status" value="1"/>
</dbReference>
<dbReference type="Gene3D" id="2.60.40.10">
    <property type="entry name" value="Immunoglobulins"/>
    <property type="match status" value="1"/>
</dbReference>
<keyword evidence="8" id="KW-1185">Reference proteome</keyword>
<dbReference type="SUPFAM" id="SSF49785">
    <property type="entry name" value="Galactose-binding domain-like"/>
    <property type="match status" value="1"/>
</dbReference>
<dbReference type="GO" id="GO:0005975">
    <property type="term" value="P:carbohydrate metabolic process"/>
    <property type="evidence" value="ECO:0007669"/>
    <property type="project" value="InterPro"/>
</dbReference>
<dbReference type="InterPro" id="IPR006101">
    <property type="entry name" value="Glyco_hydro_2"/>
</dbReference>
<dbReference type="GO" id="GO:0004553">
    <property type="term" value="F:hydrolase activity, hydrolyzing O-glycosyl compounds"/>
    <property type="evidence" value="ECO:0007669"/>
    <property type="project" value="InterPro"/>
</dbReference>
<keyword evidence="2" id="KW-0378">Hydrolase</keyword>
<dbReference type="InterPro" id="IPR006102">
    <property type="entry name" value="Ig-like_GH2"/>
</dbReference>
<dbReference type="Gene3D" id="2.60.120.260">
    <property type="entry name" value="Galactose-binding domain-like"/>
    <property type="match status" value="1"/>
</dbReference>
<dbReference type="Gene3D" id="3.20.20.80">
    <property type="entry name" value="Glycosidases"/>
    <property type="match status" value="1"/>
</dbReference>
<feature type="domain" description="Glycosyl hydrolases family 2 sugar binding" evidence="6">
    <location>
        <begin position="15"/>
        <end position="159"/>
    </location>
</feature>
<dbReference type="Pfam" id="PF00703">
    <property type="entry name" value="Glyco_hydro_2"/>
    <property type="match status" value="1"/>
</dbReference>
<dbReference type="InterPro" id="IPR013783">
    <property type="entry name" value="Ig-like_fold"/>
</dbReference>
<evidence type="ECO:0000256" key="2">
    <source>
        <dbReference type="ARBA" id="ARBA00022801"/>
    </source>
</evidence>
<feature type="domain" description="Glycoside hydrolase family 2 immunoglobulin-like beta-sandwich" evidence="4">
    <location>
        <begin position="161"/>
        <end position="260"/>
    </location>
</feature>
<evidence type="ECO:0000259" key="4">
    <source>
        <dbReference type="Pfam" id="PF00703"/>
    </source>
</evidence>
<dbReference type="AlphaFoldDB" id="A0A3P3RMF6"/>
<dbReference type="InterPro" id="IPR051913">
    <property type="entry name" value="GH2_Domain-Containing"/>
</dbReference>
<proteinExistence type="inferred from homology"/>
<comment type="similarity">
    <text evidence="1">Belongs to the glycosyl hydrolase 2 family.</text>
</comment>
<dbReference type="InterPro" id="IPR008979">
    <property type="entry name" value="Galactose-bd-like_sf"/>
</dbReference>
<comment type="caution">
    <text evidence="7">The sequence shown here is derived from an EMBL/GenBank/DDBJ whole genome shotgun (WGS) entry which is preliminary data.</text>
</comment>
<name>A0A3P3RMF6_9EURY</name>
<dbReference type="EMBL" id="RRCH01000002">
    <property type="protein sequence ID" value="RRJ34060.1"/>
    <property type="molecule type" value="Genomic_DNA"/>
</dbReference>
<dbReference type="SUPFAM" id="SSF49303">
    <property type="entry name" value="beta-Galactosidase/glucuronidase domain"/>
    <property type="match status" value="1"/>
</dbReference>
<gene>
    <name evidence="7" type="ORF">EIK79_00725</name>
</gene>
<accession>A0A3P3RMF6</accession>
<dbReference type="PANTHER" id="PTHR42732:SF1">
    <property type="entry name" value="BETA-MANNOSIDASE"/>
    <property type="match status" value="1"/>
</dbReference>
<dbReference type="SUPFAM" id="SSF51445">
    <property type="entry name" value="(Trans)glycosidases"/>
    <property type="match status" value="1"/>
</dbReference>
<dbReference type="PRINTS" id="PR00132">
    <property type="entry name" value="GLHYDRLASE2"/>
</dbReference>
<protein>
    <submittedName>
        <fullName evidence="7">Beta-galactosidase</fullName>
    </submittedName>
</protein>
<dbReference type="InterPro" id="IPR017853">
    <property type="entry name" value="GH"/>
</dbReference>
<evidence type="ECO:0000313" key="7">
    <source>
        <dbReference type="EMBL" id="RRJ34060.1"/>
    </source>
</evidence>
<evidence type="ECO:0000256" key="3">
    <source>
        <dbReference type="ARBA" id="ARBA00023295"/>
    </source>
</evidence>
<dbReference type="PANTHER" id="PTHR42732">
    <property type="entry name" value="BETA-GALACTOSIDASE"/>
    <property type="match status" value="1"/>
</dbReference>
<evidence type="ECO:0000256" key="1">
    <source>
        <dbReference type="ARBA" id="ARBA00007401"/>
    </source>
</evidence>
<keyword evidence="3" id="KW-0326">Glycosidase</keyword>
<dbReference type="OrthoDB" id="256347at2157"/>
<organism evidence="7 8">
    <name type="scientific">Halocatena pleomorpha</name>
    <dbReference type="NCBI Taxonomy" id="1785090"/>
    <lineage>
        <taxon>Archaea</taxon>
        <taxon>Methanobacteriati</taxon>
        <taxon>Methanobacteriota</taxon>
        <taxon>Stenosarchaea group</taxon>
        <taxon>Halobacteria</taxon>
        <taxon>Halobacteriales</taxon>
        <taxon>Natronomonadaceae</taxon>
        <taxon>Halocatena</taxon>
    </lineage>
</organism>
<feature type="domain" description="Glycoside hydrolase family 2 catalytic" evidence="5">
    <location>
        <begin position="264"/>
        <end position="554"/>
    </location>
</feature>